<feature type="transmembrane region" description="Helical" evidence="1">
    <location>
        <begin position="96"/>
        <end position="114"/>
    </location>
</feature>
<feature type="transmembrane region" description="Helical" evidence="1">
    <location>
        <begin position="6"/>
        <end position="22"/>
    </location>
</feature>
<reference evidence="3" key="1">
    <citation type="journal article" date="2019" name="Int. J. Syst. Evol. Microbiol.">
        <title>The Global Catalogue of Microorganisms (GCM) 10K type strain sequencing project: providing services to taxonomists for standard genome sequencing and annotation.</title>
        <authorList>
            <consortium name="The Broad Institute Genomics Platform"/>
            <consortium name="The Broad Institute Genome Sequencing Center for Infectious Disease"/>
            <person name="Wu L."/>
            <person name="Ma J."/>
        </authorList>
    </citation>
    <scope>NUCLEOTIDE SEQUENCE [LARGE SCALE GENOMIC DNA]</scope>
    <source>
        <strain evidence="3">NBRC 102520</strain>
    </source>
</reference>
<keyword evidence="1" id="KW-1133">Transmembrane helix</keyword>
<sequence length="170" mass="18809">MSPATVFQIHLVLGYVPWLLWLRTYGWPWLKSMDQVEAHRAIATLHSFRFFGLVFLVPGVIGPQLPTGFATFAAYGDFATGLLAMLALLTVRIRPMFWLFVIAFNLVGAADILIDYYHGNQLGLAPLAGELGATYAIPIIYVPLLMITHVAAFYLLMYSRGREGSVAMAA</sequence>
<evidence type="ECO:0000313" key="3">
    <source>
        <dbReference type="Proteomes" id="UP001156905"/>
    </source>
</evidence>
<name>A0ABQ6B440_9BRAD</name>
<gene>
    <name evidence="2" type="ORF">GCM10007857_52990</name>
</gene>
<dbReference type="Proteomes" id="UP001156905">
    <property type="component" value="Unassembled WGS sequence"/>
</dbReference>
<accession>A0ABQ6B440</accession>
<proteinExistence type="predicted"/>
<protein>
    <submittedName>
        <fullName evidence="2">Uncharacterized protein</fullName>
    </submittedName>
</protein>
<dbReference type="EMBL" id="BSOW01000020">
    <property type="protein sequence ID" value="GLR88586.1"/>
    <property type="molecule type" value="Genomic_DNA"/>
</dbReference>
<evidence type="ECO:0000256" key="1">
    <source>
        <dbReference type="SAM" id="Phobius"/>
    </source>
</evidence>
<keyword evidence="3" id="KW-1185">Reference proteome</keyword>
<keyword evidence="1" id="KW-0472">Membrane</keyword>
<keyword evidence="1" id="KW-0812">Transmembrane</keyword>
<evidence type="ECO:0000313" key="2">
    <source>
        <dbReference type="EMBL" id="GLR88586.1"/>
    </source>
</evidence>
<feature type="transmembrane region" description="Helical" evidence="1">
    <location>
        <begin position="42"/>
        <end position="61"/>
    </location>
</feature>
<comment type="caution">
    <text evidence="2">The sequence shown here is derived from an EMBL/GenBank/DDBJ whole genome shotgun (WGS) entry which is preliminary data.</text>
</comment>
<feature type="transmembrane region" description="Helical" evidence="1">
    <location>
        <begin position="134"/>
        <end position="156"/>
    </location>
</feature>
<organism evidence="2 3">
    <name type="scientific">Bradyrhizobium iriomotense</name>
    <dbReference type="NCBI Taxonomy" id="441950"/>
    <lineage>
        <taxon>Bacteria</taxon>
        <taxon>Pseudomonadati</taxon>
        <taxon>Pseudomonadota</taxon>
        <taxon>Alphaproteobacteria</taxon>
        <taxon>Hyphomicrobiales</taxon>
        <taxon>Nitrobacteraceae</taxon>
        <taxon>Bradyrhizobium</taxon>
    </lineage>
</organism>
<feature type="transmembrane region" description="Helical" evidence="1">
    <location>
        <begin position="67"/>
        <end position="89"/>
    </location>
</feature>
<dbReference type="RefSeq" id="WP_284270258.1">
    <property type="nucleotide sequence ID" value="NZ_BSOW01000020.1"/>
</dbReference>